<dbReference type="HOGENOM" id="CLU_047930_0_0_5"/>
<dbReference type="EMBL" id="CP000463">
    <property type="protein sequence ID" value="ABJ07453.1"/>
    <property type="molecule type" value="Genomic_DNA"/>
</dbReference>
<dbReference type="Gene3D" id="1.10.10.60">
    <property type="entry name" value="Homeodomain-like"/>
    <property type="match status" value="1"/>
</dbReference>
<dbReference type="STRING" id="316055.RPE_3523"/>
<evidence type="ECO:0000256" key="1">
    <source>
        <dbReference type="ARBA" id="ARBA00023015"/>
    </source>
</evidence>
<dbReference type="GO" id="GO:0043565">
    <property type="term" value="F:sequence-specific DNA binding"/>
    <property type="evidence" value="ECO:0007669"/>
    <property type="project" value="InterPro"/>
</dbReference>
<keyword evidence="3" id="KW-0804">Transcription</keyword>
<dbReference type="Pfam" id="PF14525">
    <property type="entry name" value="AraC_binding_2"/>
    <property type="match status" value="1"/>
</dbReference>
<dbReference type="InterPro" id="IPR035418">
    <property type="entry name" value="AraC-bd_2"/>
</dbReference>
<gene>
    <name evidence="5" type="ordered locus">RPE_3523</name>
</gene>
<name>Q07KT1_RHOP5</name>
<dbReference type="GO" id="GO:0003700">
    <property type="term" value="F:DNA-binding transcription factor activity"/>
    <property type="evidence" value="ECO:0007669"/>
    <property type="project" value="InterPro"/>
</dbReference>
<dbReference type="KEGG" id="rpe:RPE_3523"/>
<dbReference type="InterPro" id="IPR009057">
    <property type="entry name" value="Homeodomain-like_sf"/>
</dbReference>
<organism evidence="5">
    <name type="scientific">Rhodopseudomonas palustris (strain BisA53)</name>
    <dbReference type="NCBI Taxonomy" id="316055"/>
    <lineage>
        <taxon>Bacteria</taxon>
        <taxon>Pseudomonadati</taxon>
        <taxon>Pseudomonadota</taxon>
        <taxon>Alphaproteobacteria</taxon>
        <taxon>Hyphomicrobiales</taxon>
        <taxon>Nitrobacteraceae</taxon>
        <taxon>Rhodopseudomonas</taxon>
    </lineage>
</organism>
<evidence type="ECO:0000259" key="4">
    <source>
        <dbReference type="PROSITE" id="PS01124"/>
    </source>
</evidence>
<evidence type="ECO:0000313" key="5">
    <source>
        <dbReference type="EMBL" id="ABJ07453.1"/>
    </source>
</evidence>
<dbReference type="PROSITE" id="PS00041">
    <property type="entry name" value="HTH_ARAC_FAMILY_1"/>
    <property type="match status" value="1"/>
</dbReference>
<keyword evidence="1" id="KW-0805">Transcription regulation</keyword>
<evidence type="ECO:0000256" key="2">
    <source>
        <dbReference type="ARBA" id="ARBA00023125"/>
    </source>
</evidence>
<sequence length="328" mass="36358">MLTDFRDEPLRRYPVARTRDPEQMRDALLTRYGATSCQISHGPDFFGRANCIEHAATSVSFCSYGSEAVVDFPEADFARLQIGLQGFASTTSAGDVTEIHPEVGCISSPNQAATVRFGHGYEQLVLRIQNATLEDRLSRVVGFRPKGALHFDAVLRCDQPKAESLRQLVLFFASQLQQHAAALPPLVVAELEQAITVSFLTATRHNFSGLLDADAKDGAPDHVRIAEEFIEAHWNQPITIEKLTDETTVSSRTLLRAFLKHRGYSPHAFVKQTRLNRSKQILERGDPVTSVTSVAYACGFGNPGHFAKDYREAFGELPSDTLARAKRR</sequence>
<dbReference type="PROSITE" id="PS01124">
    <property type="entry name" value="HTH_ARAC_FAMILY_2"/>
    <property type="match status" value="1"/>
</dbReference>
<dbReference type="SMART" id="SM00342">
    <property type="entry name" value="HTH_ARAC"/>
    <property type="match status" value="1"/>
</dbReference>
<reference evidence="5" key="1">
    <citation type="submission" date="2006-09" db="EMBL/GenBank/DDBJ databases">
        <title>Complete sequence of Rhodopseudomonas palustris BisA53.</title>
        <authorList>
            <consortium name="US DOE Joint Genome Institute"/>
            <person name="Copeland A."/>
            <person name="Lucas S."/>
            <person name="Lapidus A."/>
            <person name="Barry K."/>
            <person name="Detter J.C."/>
            <person name="Glavina del Rio T."/>
            <person name="Hammon N."/>
            <person name="Israni S."/>
            <person name="Dalin E."/>
            <person name="Tice H."/>
            <person name="Pitluck S."/>
            <person name="Chain P."/>
            <person name="Malfatti S."/>
            <person name="Shin M."/>
            <person name="Vergez L."/>
            <person name="Schmutz J."/>
            <person name="Larimer F."/>
            <person name="Land M."/>
            <person name="Hauser L."/>
            <person name="Pelletier D.A."/>
            <person name="Kyrpides N."/>
            <person name="Kim E."/>
            <person name="Harwood C.S."/>
            <person name="Oda Y."/>
            <person name="Richardson P."/>
        </authorList>
    </citation>
    <scope>NUCLEOTIDE SEQUENCE [LARGE SCALE GENOMIC DNA]</scope>
    <source>
        <strain evidence="5">BisA53</strain>
    </source>
</reference>
<dbReference type="OrthoDB" id="9793400at2"/>
<feature type="domain" description="HTH araC/xylS-type" evidence="4">
    <location>
        <begin position="224"/>
        <end position="324"/>
    </location>
</feature>
<protein>
    <submittedName>
        <fullName evidence="5">Transcriptional regulator, AraC family</fullName>
    </submittedName>
</protein>
<dbReference type="InterPro" id="IPR050204">
    <property type="entry name" value="AraC_XylS_family_regulators"/>
</dbReference>
<dbReference type="Pfam" id="PF12833">
    <property type="entry name" value="HTH_18"/>
    <property type="match status" value="1"/>
</dbReference>
<dbReference type="InterPro" id="IPR018060">
    <property type="entry name" value="HTH_AraC"/>
</dbReference>
<accession>Q07KT1</accession>
<dbReference type="AlphaFoldDB" id="Q07KT1"/>
<dbReference type="eggNOG" id="COG2207">
    <property type="taxonomic scope" value="Bacteria"/>
</dbReference>
<proteinExistence type="predicted"/>
<keyword evidence="2" id="KW-0238">DNA-binding</keyword>
<dbReference type="SUPFAM" id="SSF46689">
    <property type="entry name" value="Homeodomain-like"/>
    <property type="match status" value="2"/>
</dbReference>
<dbReference type="InterPro" id="IPR018062">
    <property type="entry name" value="HTH_AraC-typ_CS"/>
</dbReference>
<evidence type="ECO:0000256" key="3">
    <source>
        <dbReference type="ARBA" id="ARBA00023163"/>
    </source>
</evidence>
<dbReference type="PANTHER" id="PTHR46796">
    <property type="entry name" value="HTH-TYPE TRANSCRIPTIONAL ACTIVATOR RHAS-RELATED"/>
    <property type="match status" value="1"/>
</dbReference>